<comment type="caution">
    <text evidence="9">The sequence shown here is derived from an EMBL/GenBank/DDBJ whole genome shotgun (WGS) entry which is preliminary data.</text>
</comment>
<dbReference type="InterPro" id="IPR039425">
    <property type="entry name" value="RNA_pol_sigma-70-like"/>
</dbReference>
<accession>A0A512PGH2</accession>
<dbReference type="InterPro" id="IPR013249">
    <property type="entry name" value="RNA_pol_sigma70_r4_t2"/>
</dbReference>
<evidence type="ECO:0000313" key="10">
    <source>
        <dbReference type="Proteomes" id="UP000321798"/>
    </source>
</evidence>
<feature type="domain" description="RNA polymerase sigma-70 region 2" evidence="7">
    <location>
        <begin position="11"/>
        <end position="78"/>
    </location>
</feature>
<protein>
    <submittedName>
        <fullName evidence="9">RNA polymerase sigma factor</fullName>
    </submittedName>
</protein>
<dbReference type="InterPro" id="IPR013325">
    <property type="entry name" value="RNA_pol_sigma_r2"/>
</dbReference>
<dbReference type="Proteomes" id="UP000321798">
    <property type="component" value="Unassembled WGS sequence"/>
</dbReference>
<dbReference type="InterPro" id="IPR014284">
    <property type="entry name" value="RNA_pol_sigma-70_dom"/>
</dbReference>
<feature type="domain" description="RNA polymerase sigma factor 70 region 4 type 2" evidence="8">
    <location>
        <begin position="105"/>
        <end position="155"/>
    </location>
</feature>
<evidence type="ECO:0000256" key="2">
    <source>
        <dbReference type="ARBA" id="ARBA00023015"/>
    </source>
</evidence>
<keyword evidence="3" id="KW-0731">Sigma factor</keyword>
<sequence>MTDWGGQLDQLVRQRGDALLRYAWLLTGDASAAEEIVQDALVGVMTRNGNLRDPGAVEGYVRRAILSRYVDGYRRRRRWVGVRHLLVAPPSTGSAADDVDARTDVVAALAVLAPRVRACVVLRYYEDLSVAETADQLGLSVGTVKRYTSDGIRALERVLGPVRSASDHDTVTVTATGGPARPAPPGGDADGTPQHPETPRSAR</sequence>
<comment type="similarity">
    <text evidence="1">Belongs to the sigma-70 factor family. ECF subfamily.</text>
</comment>
<feature type="compositionally biased region" description="Low complexity" evidence="6">
    <location>
        <begin position="174"/>
        <end position="193"/>
    </location>
</feature>
<dbReference type="InterPro" id="IPR036388">
    <property type="entry name" value="WH-like_DNA-bd_sf"/>
</dbReference>
<dbReference type="InterPro" id="IPR013324">
    <property type="entry name" value="RNA_pol_sigma_r3/r4-like"/>
</dbReference>
<dbReference type="SUPFAM" id="SSF88659">
    <property type="entry name" value="Sigma3 and sigma4 domains of RNA polymerase sigma factors"/>
    <property type="match status" value="1"/>
</dbReference>
<dbReference type="SUPFAM" id="SSF88946">
    <property type="entry name" value="Sigma2 domain of RNA polymerase sigma factors"/>
    <property type="match status" value="1"/>
</dbReference>
<dbReference type="Gene3D" id="1.10.1740.10">
    <property type="match status" value="1"/>
</dbReference>
<dbReference type="InterPro" id="IPR007627">
    <property type="entry name" value="RNA_pol_sigma70_r2"/>
</dbReference>
<evidence type="ECO:0000313" key="9">
    <source>
        <dbReference type="EMBL" id="GEP70252.1"/>
    </source>
</evidence>
<dbReference type="PANTHER" id="PTHR43133">
    <property type="entry name" value="RNA POLYMERASE ECF-TYPE SIGMA FACTO"/>
    <property type="match status" value="1"/>
</dbReference>
<dbReference type="GO" id="GO:0006352">
    <property type="term" value="P:DNA-templated transcription initiation"/>
    <property type="evidence" value="ECO:0007669"/>
    <property type="project" value="InterPro"/>
</dbReference>
<keyword evidence="4" id="KW-0238">DNA-binding</keyword>
<evidence type="ECO:0000256" key="1">
    <source>
        <dbReference type="ARBA" id="ARBA00010641"/>
    </source>
</evidence>
<name>A0A512PGH2_9CELL</name>
<dbReference type="NCBIfam" id="TIGR02937">
    <property type="entry name" value="sigma70-ECF"/>
    <property type="match status" value="1"/>
</dbReference>
<organism evidence="9 10">
    <name type="scientific">Cellulomonas soli</name>
    <dbReference type="NCBI Taxonomy" id="931535"/>
    <lineage>
        <taxon>Bacteria</taxon>
        <taxon>Bacillati</taxon>
        <taxon>Actinomycetota</taxon>
        <taxon>Actinomycetes</taxon>
        <taxon>Micrococcales</taxon>
        <taxon>Cellulomonadaceae</taxon>
        <taxon>Cellulomonas</taxon>
    </lineage>
</organism>
<dbReference type="GO" id="GO:0016987">
    <property type="term" value="F:sigma factor activity"/>
    <property type="evidence" value="ECO:0007669"/>
    <property type="project" value="UniProtKB-KW"/>
</dbReference>
<evidence type="ECO:0000256" key="4">
    <source>
        <dbReference type="ARBA" id="ARBA00023125"/>
    </source>
</evidence>
<dbReference type="GO" id="GO:0003677">
    <property type="term" value="F:DNA binding"/>
    <property type="evidence" value="ECO:0007669"/>
    <property type="project" value="UniProtKB-KW"/>
</dbReference>
<proteinExistence type="inferred from homology"/>
<evidence type="ECO:0000259" key="7">
    <source>
        <dbReference type="Pfam" id="PF04542"/>
    </source>
</evidence>
<dbReference type="Pfam" id="PF08281">
    <property type="entry name" value="Sigma70_r4_2"/>
    <property type="match status" value="1"/>
</dbReference>
<dbReference type="CDD" id="cd06171">
    <property type="entry name" value="Sigma70_r4"/>
    <property type="match status" value="1"/>
</dbReference>
<dbReference type="OrthoDB" id="3688906at2"/>
<dbReference type="PANTHER" id="PTHR43133:SF50">
    <property type="entry name" value="ECF RNA POLYMERASE SIGMA FACTOR SIGM"/>
    <property type="match status" value="1"/>
</dbReference>
<dbReference type="Gene3D" id="1.10.10.10">
    <property type="entry name" value="Winged helix-like DNA-binding domain superfamily/Winged helix DNA-binding domain"/>
    <property type="match status" value="1"/>
</dbReference>
<evidence type="ECO:0000256" key="6">
    <source>
        <dbReference type="SAM" id="MobiDB-lite"/>
    </source>
</evidence>
<dbReference type="RefSeq" id="WP_146954031.1">
    <property type="nucleotide sequence ID" value="NZ_BAABBJ010000014.1"/>
</dbReference>
<evidence type="ECO:0000256" key="5">
    <source>
        <dbReference type="ARBA" id="ARBA00023163"/>
    </source>
</evidence>
<reference evidence="9 10" key="1">
    <citation type="submission" date="2019-07" db="EMBL/GenBank/DDBJ databases">
        <title>Whole genome shotgun sequence of Cellulomonas soli NBRC 109434.</title>
        <authorList>
            <person name="Hosoyama A."/>
            <person name="Uohara A."/>
            <person name="Ohji S."/>
            <person name="Ichikawa N."/>
        </authorList>
    </citation>
    <scope>NUCLEOTIDE SEQUENCE [LARGE SCALE GENOMIC DNA]</scope>
    <source>
        <strain evidence="9 10">NBRC 109434</strain>
    </source>
</reference>
<dbReference type="EMBL" id="BKAL01000011">
    <property type="protein sequence ID" value="GEP70252.1"/>
    <property type="molecule type" value="Genomic_DNA"/>
</dbReference>
<evidence type="ECO:0000256" key="3">
    <source>
        <dbReference type="ARBA" id="ARBA00023082"/>
    </source>
</evidence>
<dbReference type="AlphaFoldDB" id="A0A512PGH2"/>
<keyword evidence="5" id="KW-0804">Transcription</keyword>
<feature type="region of interest" description="Disordered" evidence="6">
    <location>
        <begin position="163"/>
        <end position="203"/>
    </location>
</feature>
<keyword evidence="10" id="KW-1185">Reference proteome</keyword>
<dbReference type="Pfam" id="PF04542">
    <property type="entry name" value="Sigma70_r2"/>
    <property type="match status" value="1"/>
</dbReference>
<evidence type="ECO:0000259" key="8">
    <source>
        <dbReference type="Pfam" id="PF08281"/>
    </source>
</evidence>
<keyword evidence="2" id="KW-0805">Transcription regulation</keyword>
<gene>
    <name evidence="9" type="ORF">CSO01_29670</name>
</gene>